<organism evidence="9 10">
    <name type="scientific">[Mycobacterium] nativiensis</name>
    <dbReference type="NCBI Taxonomy" id="2855503"/>
    <lineage>
        <taxon>Bacteria</taxon>
        <taxon>Bacillati</taxon>
        <taxon>Actinomycetota</taxon>
        <taxon>Actinomycetes</taxon>
        <taxon>Mycobacteriales</taxon>
        <taxon>Mycobacteriaceae</taxon>
        <taxon>Mycolicibacter</taxon>
    </lineage>
</organism>
<evidence type="ECO:0000256" key="4">
    <source>
        <dbReference type="ARBA" id="ARBA00022723"/>
    </source>
</evidence>
<dbReference type="Proteomes" id="UP001298593">
    <property type="component" value="Unassembled WGS sequence"/>
</dbReference>
<evidence type="ECO:0000256" key="1">
    <source>
        <dbReference type="ARBA" id="ARBA00001971"/>
    </source>
</evidence>
<sequence>MSDFDSIDFFTDQSLIPDPYPYFDHLRAKCPMVHEPHQGVLAVTGHAEAVAVYRDPAFSSCVSVAGPFSGLPFTPVGDDIGDLIEAHREQIPMSEHIVTQDPPLHTRTRGLLSRLLTPKRLKENEEFMWRLADQQLDEFVARGRCEFIEDYAKPFSMLVIADLLGVPAADHREFRKVLATELVGAVDDEDPVHHNPLQWLDDKFYAYIEDRRMQPRGDVLTELAQAKYEDGSTPEVIDVVRVSTFLFAAGQETTVKLLSAGLRVIAERPDIQALLRSDRDRIPAFLEETLRTESPVKSHFRMARTTTTVGDTTVPAGTTVMLLPGASNRDPRKFDDPDQFRVDRANVREHVAFGRGVHSCPGSPLARAEGRISLNRILDRMADISICEQRHGPPEDRHYSYEPTFIMRGLQELHLEFNPGG</sequence>
<keyword evidence="3 8" id="KW-0349">Heme</keyword>
<evidence type="ECO:0000313" key="10">
    <source>
        <dbReference type="Proteomes" id="UP001298593"/>
    </source>
</evidence>
<comment type="caution">
    <text evidence="9">The sequence shown here is derived from an EMBL/GenBank/DDBJ whole genome shotgun (WGS) entry which is preliminary data.</text>
</comment>
<dbReference type="InterPro" id="IPR036396">
    <property type="entry name" value="Cyt_P450_sf"/>
</dbReference>
<proteinExistence type="inferred from homology"/>
<keyword evidence="7 8" id="KW-0503">Monooxygenase</keyword>
<dbReference type="PANTHER" id="PTHR46696">
    <property type="entry name" value="P450, PUTATIVE (EUROFUNG)-RELATED"/>
    <property type="match status" value="1"/>
</dbReference>
<evidence type="ECO:0000313" key="9">
    <source>
        <dbReference type="EMBL" id="MEB3031435.1"/>
    </source>
</evidence>
<gene>
    <name evidence="9" type="ORF">KV113_07665</name>
</gene>
<reference evidence="9 10" key="1">
    <citation type="submission" date="2023-12" db="EMBL/GenBank/DDBJ databases">
        <title>Description of new species of Mycobacterium terrae complex isolated from sewage at the Sao Paulo Zoological Park Foundation in Brazil.</title>
        <authorList>
            <person name="Romagnoli C.L."/>
            <person name="Conceicao E.C."/>
            <person name="Machado E."/>
            <person name="Barreto L.B.P.F."/>
            <person name="Sharma A."/>
            <person name="Silva N.M."/>
            <person name="Marques L.E."/>
            <person name="Juliana M.A."/>
            <person name="Lourenco M.C.S."/>
            <person name="Digiampietri L.A."/>
            <person name="Suffys P.N."/>
            <person name="Viana-Niero C."/>
        </authorList>
    </citation>
    <scope>NUCLEOTIDE SEQUENCE [LARGE SCALE GENOMIC DNA]</scope>
    <source>
        <strain evidence="9 10">MYC340</strain>
    </source>
</reference>
<protein>
    <submittedName>
        <fullName evidence="9">Cytochrome P450</fullName>
    </submittedName>
</protein>
<evidence type="ECO:0000256" key="6">
    <source>
        <dbReference type="ARBA" id="ARBA00023004"/>
    </source>
</evidence>
<keyword evidence="4 8" id="KW-0479">Metal-binding</keyword>
<dbReference type="Gene3D" id="1.10.630.10">
    <property type="entry name" value="Cytochrome P450"/>
    <property type="match status" value="1"/>
</dbReference>
<dbReference type="PROSITE" id="PS00086">
    <property type="entry name" value="CYTOCHROME_P450"/>
    <property type="match status" value="1"/>
</dbReference>
<dbReference type="EMBL" id="JAYJJU010000005">
    <property type="protein sequence ID" value="MEB3031435.1"/>
    <property type="molecule type" value="Genomic_DNA"/>
</dbReference>
<evidence type="ECO:0000256" key="3">
    <source>
        <dbReference type="ARBA" id="ARBA00022617"/>
    </source>
</evidence>
<comment type="similarity">
    <text evidence="2 8">Belongs to the cytochrome P450 family.</text>
</comment>
<evidence type="ECO:0000256" key="5">
    <source>
        <dbReference type="ARBA" id="ARBA00023002"/>
    </source>
</evidence>
<evidence type="ECO:0000256" key="7">
    <source>
        <dbReference type="ARBA" id="ARBA00023033"/>
    </source>
</evidence>
<name>A0ABU5XU36_9MYCO</name>
<accession>A0ABU5XU36</accession>
<dbReference type="InterPro" id="IPR017972">
    <property type="entry name" value="Cyt_P450_CS"/>
</dbReference>
<keyword evidence="6 8" id="KW-0408">Iron</keyword>
<comment type="cofactor">
    <cofactor evidence="1">
        <name>heme</name>
        <dbReference type="ChEBI" id="CHEBI:30413"/>
    </cofactor>
</comment>
<dbReference type="PRINTS" id="PR00359">
    <property type="entry name" value="BP450"/>
</dbReference>
<dbReference type="InterPro" id="IPR002397">
    <property type="entry name" value="Cyt_P450_B"/>
</dbReference>
<evidence type="ECO:0000256" key="8">
    <source>
        <dbReference type="RuleBase" id="RU000461"/>
    </source>
</evidence>
<keyword evidence="10" id="KW-1185">Reference proteome</keyword>
<evidence type="ECO:0000256" key="2">
    <source>
        <dbReference type="ARBA" id="ARBA00010617"/>
    </source>
</evidence>
<dbReference type="Pfam" id="PF00067">
    <property type="entry name" value="p450"/>
    <property type="match status" value="1"/>
</dbReference>
<dbReference type="SUPFAM" id="SSF48264">
    <property type="entry name" value="Cytochrome P450"/>
    <property type="match status" value="1"/>
</dbReference>
<keyword evidence="5 8" id="KW-0560">Oxidoreductase</keyword>
<dbReference type="PANTHER" id="PTHR46696:SF4">
    <property type="entry name" value="BIOTIN BIOSYNTHESIS CYTOCHROME P450"/>
    <property type="match status" value="1"/>
</dbReference>
<dbReference type="InterPro" id="IPR001128">
    <property type="entry name" value="Cyt_P450"/>
</dbReference>
<dbReference type="RefSeq" id="WP_224975754.1">
    <property type="nucleotide sequence ID" value="NZ_JAYJJU010000005.1"/>
</dbReference>